<dbReference type="InterPro" id="IPR002104">
    <property type="entry name" value="Integrase_catalytic"/>
</dbReference>
<dbReference type="Proteomes" id="UP000474104">
    <property type="component" value="Unassembled WGS sequence"/>
</dbReference>
<dbReference type="EMBL" id="VIRB01000107">
    <property type="protein sequence ID" value="NDO70310.1"/>
    <property type="molecule type" value="Genomic_DNA"/>
</dbReference>
<name>A0A9X5C9R0_9FIRM</name>
<proteinExistence type="predicted"/>
<dbReference type="GO" id="GO:0006310">
    <property type="term" value="P:DNA recombination"/>
    <property type="evidence" value="ECO:0007669"/>
    <property type="project" value="UniProtKB-KW"/>
</dbReference>
<dbReference type="InterPro" id="IPR013762">
    <property type="entry name" value="Integrase-like_cat_sf"/>
</dbReference>
<dbReference type="SUPFAM" id="SSF56349">
    <property type="entry name" value="DNA breaking-rejoining enzymes"/>
    <property type="match status" value="1"/>
</dbReference>
<comment type="caution">
    <text evidence="3">The sequence shown here is derived from an EMBL/GenBank/DDBJ whole genome shotgun (WGS) entry which is preliminary data.</text>
</comment>
<dbReference type="Gene3D" id="1.10.443.10">
    <property type="entry name" value="Intergrase catalytic core"/>
    <property type="match status" value="1"/>
</dbReference>
<dbReference type="AlphaFoldDB" id="A0A9X5C9R0"/>
<evidence type="ECO:0000256" key="1">
    <source>
        <dbReference type="ARBA" id="ARBA00023172"/>
    </source>
</evidence>
<dbReference type="InterPro" id="IPR011010">
    <property type="entry name" value="DNA_brk_join_enz"/>
</dbReference>
<evidence type="ECO:0000259" key="2">
    <source>
        <dbReference type="PROSITE" id="PS51898"/>
    </source>
</evidence>
<gene>
    <name evidence="3" type="ORF">FMM80_17340</name>
</gene>
<dbReference type="PROSITE" id="PS51898">
    <property type="entry name" value="TYR_RECOMBINASE"/>
    <property type="match status" value="1"/>
</dbReference>
<feature type="domain" description="Tyr recombinase" evidence="2">
    <location>
        <begin position="1"/>
        <end position="110"/>
    </location>
</feature>
<evidence type="ECO:0000313" key="3">
    <source>
        <dbReference type="EMBL" id="NDO70310.1"/>
    </source>
</evidence>
<dbReference type="Pfam" id="PF00589">
    <property type="entry name" value="Phage_integrase"/>
    <property type="match status" value="1"/>
</dbReference>
<accession>A0A9X5C9R0</accession>
<sequence>MEGFFKGVLEKKKKNTEFYGNTYSHNSELFVWEDGHTIAPDYVCHHFKKLVREFGRPDMTFHALRHSTASLLASKGWHPKEIQEWLRHADFYTTMNIYTHLISGEPSRTV</sequence>
<dbReference type="GO" id="GO:0015074">
    <property type="term" value="P:DNA integration"/>
    <property type="evidence" value="ECO:0007669"/>
    <property type="project" value="InterPro"/>
</dbReference>
<dbReference type="GO" id="GO:0003677">
    <property type="term" value="F:DNA binding"/>
    <property type="evidence" value="ECO:0007669"/>
    <property type="project" value="InterPro"/>
</dbReference>
<organism evidence="3 4">
    <name type="scientific">Schaedlerella arabinosiphila</name>
    <dbReference type="NCBI Taxonomy" id="2044587"/>
    <lineage>
        <taxon>Bacteria</taxon>
        <taxon>Bacillati</taxon>
        <taxon>Bacillota</taxon>
        <taxon>Clostridia</taxon>
        <taxon>Lachnospirales</taxon>
        <taxon>Lachnospiraceae</taxon>
        <taxon>Schaedlerella</taxon>
    </lineage>
</organism>
<evidence type="ECO:0000313" key="4">
    <source>
        <dbReference type="Proteomes" id="UP000474104"/>
    </source>
</evidence>
<keyword evidence="1" id="KW-0233">DNA recombination</keyword>
<protein>
    <submittedName>
        <fullName evidence="3">Tyrosine-type recombinase/integrase</fullName>
    </submittedName>
</protein>
<reference evidence="3 4" key="1">
    <citation type="submission" date="2019-07" db="EMBL/GenBank/DDBJ databases">
        <title>Draft genome sequences of 15 bacterial species constituting the stable defined intestinal microbiota of the GM15 gnotobiotic mouse model.</title>
        <authorList>
            <person name="Elie C."/>
            <person name="Mathieu A."/>
            <person name="Saliou A."/>
            <person name="Darnaud M."/>
            <person name="Leulier F."/>
            <person name="Tamellini A."/>
        </authorList>
    </citation>
    <scope>NUCLEOTIDE SEQUENCE [LARGE SCALE GENOMIC DNA]</scope>
    <source>
        <strain evidence="4">ASF 502</strain>
    </source>
</reference>